<dbReference type="PANTHER" id="PTHR11070:SF2">
    <property type="entry name" value="ATP-DEPENDENT DNA HELICASE SRS2"/>
    <property type="match status" value="1"/>
</dbReference>
<dbReference type="GO" id="GO:0016887">
    <property type="term" value="F:ATP hydrolysis activity"/>
    <property type="evidence" value="ECO:0007669"/>
    <property type="project" value="RHEA"/>
</dbReference>
<comment type="catalytic activity">
    <reaction evidence="6">
        <text>Couples ATP hydrolysis with the unwinding of duplex DNA by translocating in the 3'-5' direction.</text>
        <dbReference type="EC" id="5.6.2.4"/>
    </reaction>
</comment>
<evidence type="ECO:0000256" key="10">
    <source>
        <dbReference type="PROSITE-ProRule" id="PRU00560"/>
    </source>
</evidence>
<dbReference type="PROSITE" id="PS51217">
    <property type="entry name" value="UVRD_HELICASE_CTER"/>
    <property type="match status" value="1"/>
</dbReference>
<sequence>MATTPVPLFQAKQIVPTAEQQAIQQSAARTLVIEANAGAAKTTTLALRMAEAWARGVAPGRCLALMHTATACQALQAALRKIGVPAPVAQRFRIATFDAFCAEMLADQYEAAVPHHRHLEELRPFVWQAVQRVEDNEHERWRDELLLPTLGDAGFVEEFLATSVWLKGTMKDDLERDGSPASPDHAGSIGVGYTQLKVFLAYERIRRRELADEPLFRGPFDATYDLARRLHGGDTAASLPRWPRGAQAVLVDEMHDMNEAAFRVLRELLDTTQCTFCGVGDRDQVIYGAHGADAAFMGDAITAHTGRPVARLRLTPSHRFGKKLAAKAGRLAAKPYDSLAGHDTAVELLSYGDAADCVEQVAQAAAQWRARPRAKMAGFAVLLRHSNQSVGIENRLLADNVPYTVSGFDSYLLRPEVLLVRGLLAVATDNFDSVAEPRTREKLMRALVFFCGARIVVAGREHESQQALLDDAIRSVTDNPLFLQNFFTHQIVANVEPAMQRRLRNALQVAGEAGGQGTLPRLLEALQIDAVIREVFVSRQRRDDALANLAGLCSAAEGFASARDYFLHLNRAEQRQRELRSTASLVLANIEDVKGLEFDHVVIPFLEQGVFPVPQAPYAQEKNTLYVGMTRARQQLTLLCHRTRPGVFPGQLGYAPSA</sequence>
<evidence type="ECO:0000256" key="3">
    <source>
        <dbReference type="ARBA" id="ARBA00022806"/>
    </source>
</evidence>
<evidence type="ECO:0000256" key="8">
    <source>
        <dbReference type="ARBA" id="ARBA00034923"/>
    </source>
</evidence>
<comment type="catalytic activity">
    <reaction evidence="9">
        <text>ATP + H2O = ADP + phosphate + H(+)</text>
        <dbReference type="Rhea" id="RHEA:13065"/>
        <dbReference type="ChEBI" id="CHEBI:15377"/>
        <dbReference type="ChEBI" id="CHEBI:15378"/>
        <dbReference type="ChEBI" id="CHEBI:30616"/>
        <dbReference type="ChEBI" id="CHEBI:43474"/>
        <dbReference type="ChEBI" id="CHEBI:456216"/>
        <dbReference type="EC" id="5.6.2.4"/>
    </reaction>
</comment>
<dbReference type="GO" id="GO:0000725">
    <property type="term" value="P:recombinational repair"/>
    <property type="evidence" value="ECO:0007669"/>
    <property type="project" value="TreeGrafter"/>
</dbReference>
<dbReference type="OrthoDB" id="9792687at2"/>
<dbReference type="Gene3D" id="3.40.50.300">
    <property type="entry name" value="P-loop containing nucleotide triphosphate hydrolases"/>
    <property type="match status" value="3"/>
</dbReference>
<evidence type="ECO:0000256" key="5">
    <source>
        <dbReference type="ARBA" id="ARBA00023235"/>
    </source>
</evidence>
<dbReference type="InterPro" id="IPR014017">
    <property type="entry name" value="DNA_helicase_UvrD-like_C"/>
</dbReference>
<proteinExistence type="predicted"/>
<evidence type="ECO:0000256" key="1">
    <source>
        <dbReference type="ARBA" id="ARBA00022741"/>
    </source>
</evidence>
<protein>
    <recommendedName>
        <fullName evidence="7">DNA 3'-5' helicase</fullName>
        <ecNumber evidence="7">5.6.2.4</ecNumber>
    </recommendedName>
    <alternativeName>
        <fullName evidence="8">DNA 3'-5' helicase II</fullName>
    </alternativeName>
</protein>
<dbReference type="GO" id="GO:0005524">
    <property type="term" value="F:ATP binding"/>
    <property type="evidence" value="ECO:0007669"/>
    <property type="project" value="UniProtKB-UniRule"/>
</dbReference>
<evidence type="ECO:0000256" key="9">
    <source>
        <dbReference type="ARBA" id="ARBA00048988"/>
    </source>
</evidence>
<evidence type="ECO:0000313" key="14">
    <source>
        <dbReference type="Proteomes" id="UP000198781"/>
    </source>
</evidence>
<feature type="binding site" evidence="10">
    <location>
        <begin position="35"/>
        <end position="42"/>
    </location>
    <ligand>
        <name>ATP</name>
        <dbReference type="ChEBI" id="CHEBI:30616"/>
    </ligand>
</feature>
<dbReference type="GO" id="GO:0043138">
    <property type="term" value="F:3'-5' DNA helicase activity"/>
    <property type="evidence" value="ECO:0007669"/>
    <property type="project" value="UniProtKB-EC"/>
</dbReference>
<dbReference type="InterPro" id="IPR000212">
    <property type="entry name" value="DNA_helicase_UvrD/REP"/>
</dbReference>
<dbReference type="AlphaFoldDB" id="A0A1G6S5K7"/>
<dbReference type="Gene3D" id="1.10.486.10">
    <property type="entry name" value="PCRA, domain 4"/>
    <property type="match status" value="1"/>
</dbReference>
<accession>A0A1G6S5K7</accession>
<dbReference type="EMBL" id="FMZC01000004">
    <property type="protein sequence ID" value="SDD11427.1"/>
    <property type="molecule type" value="Genomic_DNA"/>
</dbReference>
<name>A0A1G6S5K7_9BURK</name>
<evidence type="ECO:0000256" key="2">
    <source>
        <dbReference type="ARBA" id="ARBA00022801"/>
    </source>
</evidence>
<evidence type="ECO:0000313" key="13">
    <source>
        <dbReference type="EMBL" id="SDD11427.1"/>
    </source>
</evidence>
<dbReference type="Pfam" id="PF00580">
    <property type="entry name" value="UvrD-helicase"/>
    <property type="match status" value="1"/>
</dbReference>
<dbReference type="Proteomes" id="UP000198781">
    <property type="component" value="Unassembled WGS sequence"/>
</dbReference>
<dbReference type="STRING" id="187868.SAMN05192589_104331"/>
<dbReference type="RefSeq" id="WP_092742688.1">
    <property type="nucleotide sequence ID" value="NZ_FMZC01000004.1"/>
</dbReference>
<keyword evidence="1 10" id="KW-0547">Nucleotide-binding</keyword>
<organism evidence="13 14">
    <name type="scientific">Paracidovorax valerianellae</name>
    <dbReference type="NCBI Taxonomy" id="187868"/>
    <lineage>
        <taxon>Bacteria</taxon>
        <taxon>Pseudomonadati</taxon>
        <taxon>Pseudomonadota</taxon>
        <taxon>Betaproteobacteria</taxon>
        <taxon>Burkholderiales</taxon>
        <taxon>Comamonadaceae</taxon>
        <taxon>Paracidovorax</taxon>
    </lineage>
</organism>
<evidence type="ECO:0000259" key="11">
    <source>
        <dbReference type="PROSITE" id="PS51198"/>
    </source>
</evidence>
<dbReference type="GO" id="GO:0003677">
    <property type="term" value="F:DNA binding"/>
    <property type="evidence" value="ECO:0007669"/>
    <property type="project" value="InterPro"/>
</dbReference>
<keyword evidence="5" id="KW-0413">Isomerase</keyword>
<reference evidence="13 14" key="1">
    <citation type="submission" date="2016-10" db="EMBL/GenBank/DDBJ databases">
        <authorList>
            <person name="de Groot N.N."/>
        </authorList>
    </citation>
    <scope>NUCLEOTIDE SEQUENCE [LARGE SCALE GENOMIC DNA]</scope>
    <source>
        <strain evidence="13 14">DSM 16619</strain>
    </source>
</reference>
<gene>
    <name evidence="13" type="ORF">SAMN05192589_104331</name>
</gene>
<dbReference type="InterPro" id="IPR027417">
    <property type="entry name" value="P-loop_NTPase"/>
</dbReference>
<keyword evidence="2 10" id="KW-0378">Hydrolase</keyword>
<evidence type="ECO:0000256" key="7">
    <source>
        <dbReference type="ARBA" id="ARBA00034808"/>
    </source>
</evidence>
<keyword evidence="4 10" id="KW-0067">ATP-binding</keyword>
<keyword evidence="3 10" id="KW-0347">Helicase</keyword>
<feature type="domain" description="UvrD-like helicase ATP-binding" evidence="11">
    <location>
        <begin position="14"/>
        <end position="321"/>
    </location>
</feature>
<dbReference type="SUPFAM" id="SSF52540">
    <property type="entry name" value="P-loop containing nucleoside triphosphate hydrolases"/>
    <property type="match status" value="1"/>
</dbReference>
<dbReference type="InterPro" id="IPR014016">
    <property type="entry name" value="UvrD-like_ATP-bd"/>
</dbReference>
<evidence type="ECO:0000259" key="12">
    <source>
        <dbReference type="PROSITE" id="PS51217"/>
    </source>
</evidence>
<evidence type="ECO:0000256" key="4">
    <source>
        <dbReference type="ARBA" id="ARBA00022840"/>
    </source>
</evidence>
<evidence type="ECO:0000256" key="6">
    <source>
        <dbReference type="ARBA" id="ARBA00034617"/>
    </source>
</evidence>
<dbReference type="Pfam" id="PF13361">
    <property type="entry name" value="UvrD_C"/>
    <property type="match status" value="1"/>
</dbReference>
<dbReference type="PANTHER" id="PTHR11070">
    <property type="entry name" value="UVRD / RECB / PCRA DNA HELICASE FAMILY MEMBER"/>
    <property type="match status" value="1"/>
</dbReference>
<dbReference type="PROSITE" id="PS51198">
    <property type="entry name" value="UVRD_HELICASE_ATP_BIND"/>
    <property type="match status" value="1"/>
</dbReference>
<keyword evidence="14" id="KW-1185">Reference proteome</keyword>
<dbReference type="EC" id="5.6.2.4" evidence="7"/>
<feature type="domain" description="UvrD-like helicase C-terminal" evidence="12">
    <location>
        <begin position="315"/>
        <end position="595"/>
    </location>
</feature>